<dbReference type="SUPFAM" id="SSF51735">
    <property type="entry name" value="NAD(P)-binding Rossmann-fold domains"/>
    <property type="match status" value="1"/>
</dbReference>
<evidence type="ECO:0000256" key="1">
    <source>
        <dbReference type="ARBA" id="ARBA00023002"/>
    </source>
</evidence>
<proteinExistence type="predicted"/>
<protein>
    <submittedName>
        <fullName evidence="5">Saccharopine dehydrogenase</fullName>
    </submittedName>
</protein>
<organism evidence="5 6">
    <name type="scientific">Apiospora arundinis</name>
    <dbReference type="NCBI Taxonomy" id="335852"/>
    <lineage>
        <taxon>Eukaryota</taxon>
        <taxon>Fungi</taxon>
        <taxon>Dikarya</taxon>
        <taxon>Ascomycota</taxon>
        <taxon>Pezizomycotina</taxon>
        <taxon>Sordariomycetes</taxon>
        <taxon>Xylariomycetidae</taxon>
        <taxon>Amphisphaeriales</taxon>
        <taxon>Apiosporaceae</taxon>
        <taxon>Apiospora</taxon>
    </lineage>
</organism>
<sequence>MAGKKILILGSGRAAKPCVEYLLRNPENTVTVASHTRPTAEALVEGHANASALVLEVKWGSASLEAAIADHDIVVSLVPIDCCSTVIDLAILTETNLVTATYISRDNEKYESLARSAGVTLLSEVGINPGIDHPHAAKVIDEVHSKGGKVREFYSYCGALPAPASSNNPLRFQSPKGALQSQWNLADYLENSEVNLVDWSWTASEEPYHFIEGYAFKAYPNRDPIPYQDFYQIPEAQAVIRSSLRYKGNPALVKALFDLHWLNPYPKGWLVPGKTWAHLQQQATKAATDSEKDLVARVDAICNFPDPKTRAAVLDGLRWIGLFSKQMADVRKSPLDTLSARLADICSSTQEERLLVMLQHEFVVEWPEKTKETIPSTLELQDGPHEHSGMERVVGVTCGIATQLLLDGHPAIARPGVIVPYAKDICDPIREKLEPEGIKLVAKSTRG</sequence>
<dbReference type="InterPro" id="IPR036291">
    <property type="entry name" value="NAD(P)-bd_dom_sf"/>
</dbReference>
<dbReference type="Gene3D" id="1.10.1870.10">
    <property type="entry name" value="Domain 3, Saccharopine reductase"/>
    <property type="match status" value="1"/>
</dbReference>
<keyword evidence="2" id="KW-0028">Amino-acid biosynthesis</keyword>
<dbReference type="InterPro" id="IPR032095">
    <property type="entry name" value="Sacchrp_dh-like_C"/>
</dbReference>
<dbReference type="EMBL" id="JAPCWZ010000005">
    <property type="protein sequence ID" value="KAK8863239.1"/>
    <property type="molecule type" value="Genomic_DNA"/>
</dbReference>
<dbReference type="Proteomes" id="UP001390339">
    <property type="component" value="Unassembled WGS sequence"/>
</dbReference>
<dbReference type="PANTHER" id="PTHR11133:SF22">
    <property type="entry name" value="ALPHA-AMINOADIPIC SEMIALDEHYDE SYNTHASE, MITOCHONDRIAL"/>
    <property type="match status" value="1"/>
</dbReference>
<dbReference type="Pfam" id="PF03435">
    <property type="entry name" value="Sacchrp_dh_NADP"/>
    <property type="match status" value="1"/>
</dbReference>
<keyword evidence="6" id="KW-1185">Reference proteome</keyword>
<dbReference type="Gene3D" id="3.30.360.10">
    <property type="entry name" value="Dihydrodipicolinate Reductase, domain 2"/>
    <property type="match status" value="1"/>
</dbReference>
<dbReference type="Pfam" id="PF16653">
    <property type="entry name" value="Sacchrp_dh_C"/>
    <property type="match status" value="1"/>
</dbReference>
<evidence type="ECO:0000256" key="2">
    <source>
        <dbReference type="ARBA" id="ARBA00023154"/>
    </source>
</evidence>
<accession>A0ABR2II78</accession>
<dbReference type="PANTHER" id="PTHR11133">
    <property type="entry name" value="SACCHAROPINE DEHYDROGENASE"/>
    <property type="match status" value="1"/>
</dbReference>
<keyword evidence="1" id="KW-0560">Oxidoreductase</keyword>
<evidence type="ECO:0000259" key="3">
    <source>
        <dbReference type="Pfam" id="PF03435"/>
    </source>
</evidence>
<comment type="caution">
    <text evidence="5">The sequence shown here is derived from an EMBL/GenBank/DDBJ whole genome shotgun (WGS) entry which is preliminary data.</text>
</comment>
<dbReference type="Gene3D" id="3.40.50.720">
    <property type="entry name" value="NAD(P)-binding Rossmann-like Domain"/>
    <property type="match status" value="1"/>
</dbReference>
<dbReference type="SUPFAM" id="SSF55347">
    <property type="entry name" value="Glyceraldehyde-3-phosphate dehydrogenase-like, C-terminal domain"/>
    <property type="match status" value="1"/>
</dbReference>
<keyword evidence="2" id="KW-0457">Lysine biosynthesis</keyword>
<feature type="domain" description="Saccharopine dehydrogenase-like C-terminal" evidence="4">
    <location>
        <begin position="126"/>
        <end position="438"/>
    </location>
</feature>
<gene>
    <name evidence="5" type="ORF">PGQ11_009474</name>
</gene>
<evidence type="ECO:0000313" key="5">
    <source>
        <dbReference type="EMBL" id="KAK8863239.1"/>
    </source>
</evidence>
<evidence type="ECO:0000259" key="4">
    <source>
        <dbReference type="Pfam" id="PF16653"/>
    </source>
</evidence>
<feature type="domain" description="Saccharopine dehydrogenase NADP binding" evidence="3">
    <location>
        <begin position="6"/>
        <end position="121"/>
    </location>
</feature>
<name>A0ABR2II78_9PEZI</name>
<dbReference type="InterPro" id="IPR005097">
    <property type="entry name" value="Sacchrp_dh_NADP-bd"/>
</dbReference>
<evidence type="ECO:0000313" key="6">
    <source>
        <dbReference type="Proteomes" id="UP001390339"/>
    </source>
</evidence>
<dbReference type="InterPro" id="IPR051168">
    <property type="entry name" value="AASS"/>
</dbReference>
<reference evidence="5 6" key="1">
    <citation type="journal article" date="2024" name="IMA Fungus">
        <title>Apiospora arundinis, a panoply of carbohydrate-active enzymes and secondary metabolites.</title>
        <authorList>
            <person name="Sorensen T."/>
            <person name="Petersen C."/>
            <person name="Muurmann A.T."/>
            <person name="Christiansen J.V."/>
            <person name="Brundto M.L."/>
            <person name="Overgaard C.K."/>
            <person name="Boysen A.T."/>
            <person name="Wollenberg R.D."/>
            <person name="Larsen T.O."/>
            <person name="Sorensen J.L."/>
            <person name="Nielsen K.L."/>
            <person name="Sondergaard T.E."/>
        </authorList>
    </citation>
    <scope>NUCLEOTIDE SEQUENCE [LARGE SCALE GENOMIC DNA]</scope>
    <source>
        <strain evidence="5 6">AAU 773</strain>
    </source>
</reference>